<evidence type="ECO:0000256" key="1">
    <source>
        <dbReference type="ARBA" id="ARBA00022801"/>
    </source>
</evidence>
<dbReference type="SUPFAM" id="SSF109604">
    <property type="entry name" value="HD-domain/PDEase-like"/>
    <property type="match status" value="1"/>
</dbReference>
<evidence type="ECO:0000259" key="7">
    <source>
        <dbReference type="PROSITE" id="PS51831"/>
    </source>
</evidence>
<dbReference type="SUPFAM" id="SSF55021">
    <property type="entry name" value="ACT-like"/>
    <property type="match status" value="1"/>
</dbReference>
<dbReference type="PROSITE" id="PS51831">
    <property type="entry name" value="HD"/>
    <property type="match status" value="1"/>
</dbReference>
<evidence type="ECO:0000313" key="10">
    <source>
        <dbReference type="Proteomes" id="UP000008315"/>
    </source>
</evidence>
<keyword evidence="10" id="KW-1185">Reference proteome</keyword>
<dbReference type="SUPFAM" id="SSF81271">
    <property type="entry name" value="TGS-like"/>
    <property type="match status" value="1"/>
</dbReference>
<dbReference type="Proteomes" id="UP000008315">
    <property type="component" value="Chromosome"/>
</dbReference>
<dbReference type="HOGENOM" id="CLU_012300_3_0_6"/>
<dbReference type="InterPro" id="IPR007685">
    <property type="entry name" value="RelA_SpoT"/>
</dbReference>
<dbReference type="InterPro" id="IPR012676">
    <property type="entry name" value="TGS-like"/>
</dbReference>
<dbReference type="NCBIfam" id="TIGR00691">
    <property type="entry name" value="spoT_relA"/>
    <property type="match status" value="1"/>
</dbReference>
<dbReference type="AlphaFoldDB" id="G4SVX4"/>
<dbReference type="RefSeq" id="WP_014149964.1">
    <property type="nucleotide sequence ID" value="NC_016112.1"/>
</dbReference>
<evidence type="ECO:0000259" key="6">
    <source>
        <dbReference type="PROSITE" id="PS51671"/>
    </source>
</evidence>
<dbReference type="Pfam" id="PF13328">
    <property type="entry name" value="HD_4"/>
    <property type="match status" value="1"/>
</dbReference>
<comment type="pathway">
    <text evidence="2">Purine metabolism; ppGpp biosynthesis; ppGpp from GDP: step 1/1.</text>
</comment>
<dbReference type="SMART" id="SM00954">
    <property type="entry name" value="RelA_SpoT"/>
    <property type="match status" value="1"/>
</dbReference>
<dbReference type="EMBL" id="FO082060">
    <property type="protein sequence ID" value="CCE25209.1"/>
    <property type="molecule type" value="Genomic_DNA"/>
</dbReference>
<comment type="catalytic activity">
    <reaction evidence="4">
        <text>guanosine 3',5'-bis(diphosphate) + H2O = GDP + diphosphate + H(+)</text>
        <dbReference type="Rhea" id="RHEA:14253"/>
        <dbReference type="ChEBI" id="CHEBI:15377"/>
        <dbReference type="ChEBI" id="CHEBI:15378"/>
        <dbReference type="ChEBI" id="CHEBI:33019"/>
        <dbReference type="ChEBI" id="CHEBI:58189"/>
        <dbReference type="ChEBI" id="CHEBI:77828"/>
        <dbReference type="EC" id="3.1.7.2"/>
    </reaction>
</comment>
<name>G4SVX4_META2</name>
<dbReference type="PATRIC" id="fig|271065.3.peg.3665"/>
<evidence type="ECO:0000256" key="2">
    <source>
        <dbReference type="ARBA" id="ARBA00024329"/>
    </source>
</evidence>
<dbReference type="SMART" id="SM00471">
    <property type="entry name" value="HDc"/>
    <property type="match status" value="1"/>
</dbReference>
<comment type="similarity">
    <text evidence="5">Belongs to the relA/spoT family.</text>
</comment>
<dbReference type="InterPro" id="IPR006674">
    <property type="entry name" value="HD_domain"/>
</dbReference>
<dbReference type="InterPro" id="IPR002912">
    <property type="entry name" value="ACT_dom"/>
</dbReference>
<accession>G4SVX4</accession>
<dbReference type="CDD" id="cd04876">
    <property type="entry name" value="ACT_RelA-SpoT"/>
    <property type="match status" value="1"/>
</dbReference>
<protein>
    <recommendedName>
        <fullName evidence="3">guanosine-3',5'-bis(diphosphate) 3'-diphosphatase</fullName>
        <ecNumber evidence="3">3.1.7.2</ecNumber>
    </recommendedName>
</protein>
<dbReference type="SUPFAM" id="SSF81301">
    <property type="entry name" value="Nucleotidyltransferase"/>
    <property type="match status" value="1"/>
</dbReference>
<dbReference type="InterPro" id="IPR003607">
    <property type="entry name" value="HD/PDEase_dom"/>
</dbReference>
<dbReference type="STRING" id="1091494.MEALZ_3551"/>
<dbReference type="Gene3D" id="3.30.70.260">
    <property type="match status" value="1"/>
</dbReference>
<dbReference type="Gene3D" id="1.10.3210.10">
    <property type="entry name" value="Hypothetical protein af1432"/>
    <property type="match status" value="1"/>
</dbReference>
<feature type="domain" description="HD" evidence="7">
    <location>
        <begin position="59"/>
        <end position="158"/>
    </location>
</feature>
<reference evidence="10" key="1">
    <citation type="journal article" date="2012" name="J. Bacteriol.">
        <title>Genome sequence of the haloalkaliphilic methanotrophic bacterium Methylomicrobium alcaliphilum 20Z.</title>
        <authorList>
            <person name="Vuilleumier S."/>
            <person name="Khmelenina V.N."/>
            <person name="Bringel F."/>
            <person name="Reshetnikov A.S."/>
            <person name="Lajus A."/>
            <person name="Mangenot S."/>
            <person name="Rouy Z."/>
            <person name="Op den Camp H.J."/>
            <person name="Jetten M.S."/>
            <person name="Dispirito A.A."/>
            <person name="Dunfield P."/>
            <person name="Klotz M.G."/>
            <person name="Semrau J.D."/>
            <person name="Stein L.Y."/>
            <person name="Barbe V."/>
            <person name="Medigue C."/>
            <person name="Trotsenko Y.A."/>
            <person name="Kalyuzhnaya M.G."/>
        </authorList>
    </citation>
    <scope>NUCLEOTIDE SEQUENCE [LARGE SCALE GENOMIC DNA]</scope>
    <source>
        <strain evidence="10">DSM 19304 / NCIMB 14124 / VKM B-2133 / 20Z</strain>
    </source>
</reference>
<dbReference type="Pfam" id="PF02824">
    <property type="entry name" value="TGS"/>
    <property type="match status" value="1"/>
</dbReference>
<dbReference type="Gene3D" id="3.30.460.10">
    <property type="entry name" value="Beta Polymerase, domain 2"/>
    <property type="match status" value="1"/>
</dbReference>
<dbReference type="PROSITE" id="PS51671">
    <property type="entry name" value="ACT"/>
    <property type="match status" value="1"/>
</dbReference>
<proteinExistence type="inferred from homology"/>
<dbReference type="Pfam" id="PF19296">
    <property type="entry name" value="RelA_AH_RIS"/>
    <property type="match status" value="1"/>
</dbReference>
<gene>
    <name evidence="9" type="primary">spoT</name>
    <name evidence="9" type="ordered locus">MEALZ_3551</name>
</gene>
<dbReference type="InterPro" id="IPR045600">
    <property type="entry name" value="RelA/SpoT_AH_RIS"/>
</dbReference>
<keyword evidence="1 9" id="KW-0378">Hydrolase</keyword>
<dbReference type="Pfam" id="PF04607">
    <property type="entry name" value="RelA_SpoT"/>
    <property type="match status" value="1"/>
</dbReference>
<dbReference type="CDD" id="cd01668">
    <property type="entry name" value="TGS_RSH"/>
    <property type="match status" value="1"/>
</dbReference>
<evidence type="ECO:0000256" key="4">
    <source>
        <dbReference type="ARBA" id="ARBA00047968"/>
    </source>
</evidence>
<dbReference type="GO" id="GO:0005886">
    <property type="term" value="C:plasma membrane"/>
    <property type="evidence" value="ECO:0007669"/>
    <property type="project" value="TreeGrafter"/>
</dbReference>
<dbReference type="CDD" id="cd00077">
    <property type="entry name" value="HDc"/>
    <property type="match status" value="1"/>
</dbReference>
<dbReference type="InterPro" id="IPR004095">
    <property type="entry name" value="TGS"/>
</dbReference>
<feature type="domain" description="TGS" evidence="8">
    <location>
        <begin position="405"/>
        <end position="466"/>
    </location>
</feature>
<dbReference type="GO" id="GO:0008893">
    <property type="term" value="F:guanosine-3',5'-bis(diphosphate) 3'-diphosphatase activity"/>
    <property type="evidence" value="ECO:0007669"/>
    <property type="project" value="UniProtKB-EC"/>
</dbReference>
<dbReference type="GO" id="GO:0008728">
    <property type="term" value="F:GTP diphosphokinase activity"/>
    <property type="evidence" value="ECO:0007669"/>
    <property type="project" value="TreeGrafter"/>
</dbReference>
<evidence type="ECO:0000313" key="9">
    <source>
        <dbReference type="EMBL" id="CCE25209.1"/>
    </source>
</evidence>
<sequence>MLQLADSLELERPQDKLIRRLCSTLESYMDQNQINDICRAYQYGAEAHAGQFRKSGEAYICHPIAVAISLAEMRMDAKGIMAALLHDVIEDTHASKDDLGRLFSMEVAELVDGVTKLSKIDSKSRAEAQAENVRKMFLAMTKDLRVIMVKLADRLHNMQTLGSMPPEKKRRIARETLDIYAPIANRLGMNHIRHQLESLGFKALYPGRHAVLKNAVKKARGNRREIVEIIQNSIKNRLREAGLECEVEGREKNLYSIYQKMLNKKISFADVFDVYAFRILCDQPDTCYRVLGVVHNLYNPVPGRFKDYIALSKANGYQSLHTILIGPYGVPIEIQIRTHEMHRMSESGIAAHWLYKSDSDKAESDKTEHAQARANEWLRELLEIHKSAGNSMEFIDNLKIDLYPQEVFVFTPQGGIIKLPRGATIVDFAYAVHTDIGNSCVSARVDKQLVPLQTQLENGLTVEVITTSWARPNPLWLNYVVTAKARSSIRAYLKNFKQQEAINLGRRLLEKELQGMNLQLDTIPSERVNKLLEVLSVNSMDVLLEDIGLGNKMPFLVAKRLSQDDISSTVRLDDNEQGINSPLIIKGTEGMVVTLAKCCRPIPGDSIVGFFNPGRGIVVHHHECRNSSDSRKKQTGWLDVEWSKDTSGEFPAEIRIELLNQRGTLATIAATISEMDSNIENVTVVDQDDRVSVDLITLTVKDRVHLANIMRRLKKLTIVLKITRVKA</sequence>
<dbReference type="KEGG" id="mah:MEALZ_3551"/>
<dbReference type="FunFam" id="3.10.20.30:FF:000002">
    <property type="entry name" value="GTP pyrophosphokinase (RelA/SpoT)"/>
    <property type="match status" value="1"/>
</dbReference>
<feature type="domain" description="ACT" evidence="6">
    <location>
        <begin position="653"/>
        <end position="727"/>
    </location>
</feature>
<dbReference type="PANTHER" id="PTHR21262:SF36">
    <property type="entry name" value="BIFUNCTIONAL (P)PPGPP SYNTHASE_HYDROLASE SPOT"/>
    <property type="match status" value="1"/>
</dbReference>
<dbReference type="FunFam" id="3.30.460.10:FF:000001">
    <property type="entry name" value="GTP pyrophosphokinase RelA"/>
    <property type="match status" value="1"/>
</dbReference>
<comment type="function">
    <text evidence="5">In eubacteria ppGpp (guanosine 3'-diphosphate 5'-diphosphate) is a mediator of the stringent response that coordinates a variety of cellular activities in response to changes in nutritional abundance.</text>
</comment>
<dbReference type="Gene3D" id="3.10.20.30">
    <property type="match status" value="1"/>
</dbReference>
<dbReference type="FunFam" id="1.10.3210.10:FF:000001">
    <property type="entry name" value="GTP pyrophosphokinase RelA"/>
    <property type="match status" value="1"/>
</dbReference>
<dbReference type="PROSITE" id="PS51880">
    <property type="entry name" value="TGS"/>
    <property type="match status" value="1"/>
</dbReference>
<dbReference type="EC" id="3.1.7.2" evidence="3"/>
<dbReference type="InterPro" id="IPR043519">
    <property type="entry name" value="NT_sf"/>
</dbReference>
<dbReference type="GO" id="GO:0042594">
    <property type="term" value="P:response to starvation"/>
    <property type="evidence" value="ECO:0007669"/>
    <property type="project" value="TreeGrafter"/>
</dbReference>
<dbReference type="InterPro" id="IPR033655">
    <property type="entry name" value="TGS_RelA/SpoT"/>
</dbReference>
<dbReference type="InterPro" id="IPR045865">
    <property type="entry name" value="ACT-like_dom_sf"/>
</dbReference>
<dbReference type="CDD" id="cd05399">
    <property type="entry name" value="NT_Rel-Spo_like"/>
    <property type="match status" value="1"/>
</dbReference>
<dbReference type="GO" id="GO:0015970">
    <property type="term" value="P:guanosine tetraphosphate biosynthetic process"/>
    <property type="evidence" value="ECO:0007669"/>
    <property type="project" value="UniProtKB-UniPathway"/>
</dbReference>
<dbReference type="UniPathway" id="UPA00908">
    <property type="reaction ID" value="UER00886"/>
</dbReference>
<evidence type="ECO:0000259" key="8">
    <source>
        <dbReference type="PROSITE" id="PS51880"/>
    </source>
</evidence>
<dbReference type="InterPro" id="IPR012675">
    <property type="entry name" value="Beta-grasp_dom_sf"/>
</dbReference>
<dbReference type="NCBIfam" id="NF008303">
    <property type="entry name" value="PRK11092.1"/>
    <property type="match status" value="1"/>
</dbReference>
<dbReference type="Pfam" id="PF13291">
    <property type="entry name" value="ACT_4"/>
    <property type="match status" value="1"/>
</dbReference>
<organism evidence="9 10">
    <name type="scientific">Methylotuvimicrobium alcaliphilum (strain DSM 19304 / NCIMB 14124 / VKM B-2133 / 20Z)</name>
    <name type="common">Methylomicrobium alcaliphilum</name>
    <dbReference type="NCBI Taxonomy" id="1091494"/>
    <lineage>
        <taxon>Bacteria</taxon>
        <taxon>Pseudomonadati</taxon>
        <taxon>Pseudomonadota</taxon>
        <taxon>Gammaproteobacteria</taxon>
        <taxon>Methylococcales</taxon>
        <taxon>Methylococcaceae</taxon>
        <taxon>Methylotuvimicrobium</taxon>
    </lineage>
</organism>
<dbReference type="PANTHER" id="PTHR21262">
    <property type="entry name" value="GUANOSINE-3',5'-BIS DIPHOSPHATE 3'-PYROPHOSPHOHYDROLASE"/>
    <property type="match status" value="1"/>
</dbReference>
<evidence type="ECO:0000256" key="3">
    <source>
        <dbReference type="ARBA" id="ARBA00024387"/>
    </source>
</evidence>
<evidence type="ECO:0000256" key="5">
    <source>
        <dbReference type="RuleBase" id="RU003847"/>
    </source>
</evidence>
<dbReference type="InterPro" id="IPR004811">
    <property type="entry name" value="RelA/Spo_fam"/>
</dbReference>
<dbReference type="GO" id="GO:0015949">
    <property type="term" value="P:nucleobase-containing small molecule interconversion"/>
    <property type="evidence" value="ECO:0007669"/>
    <property type="project" value="UniProtKB-ARBA"/>
</dbReference>